<dbReference type="AlphaFoldDB" id="A0A2X1JQ34"/>
<organism evidence="1 2">
    <name type="scientific">Escherichia coli</name>
    <dbReference type="NCBI Taxonomy" id="562"/>
    <lineage>
        <taxon>Bacteria</taxon>
        <taxon>Pseudomonadati</taxon>
        <taxon>Pseudomonadota</taxon>
        <taxon>Gammaproteobacteria</taxon>
        <taxon>Enterobacterales</taxon>
        <taxon>Enterobacteriaceae</taxon>
        <taxon>Escherichia</taxon>
    </lineage>
</organism>
<name>A0A2X1JQ34_ECOLX</name>
<evidence type="ECO:0000313" key="2">
    <source>
        <dbReference type="Proteomes" id="UP000254181"/>
    </source>
</evidence>
<sequence>MSIDSRFEKFMLSLPSIESIDSIELSEELRKEKKADYLGMGRKIIFEQKCITQEQSQKIELELEQYVNDENYPVFYGERDFNLVIKDLPNSEDIKNRVFVRITKLLESYLSQACKQIESSKNIFNLDNSVGVLVILNEKIKILSPDLVVYRLQQRMKEKKDDDFRFNTIDYIIFISETHEINGNPVVIILEGPNAAKNPAEINEYLNYIANGWSQFNGRNTMKIGNARDLFINLEEKEEPKSNSLTRTDERKLWYRKNRYMKDWSDDKVLQAAVDHMNKIMPFILKNGPKLPVDKLGELMLAFGDFIEESNMRGLDLKGLNNLFTDK</sequence>
<protein>
    <submittedName>
        <fullName evidence="1">Uncharacterized protein</fullName>
    </submittedName>
</protein>
<dbReference type="RefSeq" id="WP_000020904.1">
    <property type="nucleotide sequence ID" value="NZ_BFTX01000095.1"/>
</dbReference>
<evidence type="ECO:0000313" key="1">
    <source>
        <dbReference type="EMBL" id="STP18244.1"/>
    </source>
</evidence>
<reference evidence="1 2" key="1">
    <citation type="submission" date="2018-06" db="EMBL/GenBank/DDBJ databases">
        <authorList>
            <consortium name="Pathogen Informatics"/>
            <person name="Doyle S."/>
        </authorList>
    </citation>
    <scope>NUCLEOTIDE SEQUENCE [LARGE SCALE GENOMIC DNA]</scope>
    <source>
        <strain evidence="1 2">NCTC9075</strain>
    </source>
</reference>
<proteinExistence type="predicted"/>
<dbReference type="EMBL" id="UGEM01000004">
    <property type="protein sequence ID" value="STP18244.1"/>
    <property type="molecule type" value="Genomic_DNA"/>
</dbReference>
<gene>
    <name evidence="1" type="ORF">NCTC9075_01690</name>
</gene>
<accession>A0A2X1JQ34</accession>
<dbReference type="Proteomes" id="UP000254181">
    <property type="component" value="Unassembled WGS sequence"/>
</dbReference>